<keyword evidence="2 5" id="KW-0560">Oxidoreductase</keyword>
<dbReference type="InterPro" id="IPR029041">
    <property type="entry name" value="FAD-linked_oxidoreductase-like"/>
</dbReference>
<dbReference type="Gene3D" id="1.20.5.460">
    <property type="entry name" value="Single helix bin"/>
    <property type="match status" value="1"/>
</dbReference>
<dbReference type="Pfam" id="PF00171">
    <property type="entry name" value="Aldedh"/>
    <property type="match status" value="1"/>
</dbReference>
<evidence type="ECO:0000256" key="2">
    <source>
        <dbReference type="ARBA" id="ARBA00023002"/>
    </source>
</evidence>
<dbReference type="InterPro" id="IPR041349">
    <property type="entry name" value="PRODH"/>
</dbReference>
<comment type="pathway">
    <text evidence="1 5">Amino-acid degradation; L-proline degradation into L-glutamate; L-glutamate from L-proline: step 2/2.</text>
</comment>
<feature type="domain" description="Proline utilization A proline dehydrogenase N-terminal" evidence="9">
    <location>
        <begin position="21"/>
        <end position="67"/>
    </location>
</feature>
<proteinExistence type="inferred from homology"/>
<keyword evidence="11" id="KW-1185">Reference proteome</keyword>
<keyword evidence="3 5" id="KW-0520">NAD</keyword>
<dbReference type="Gene3D" id="1.20.5.550">
    <property type="entry name" value="Single Helix bin"/>
    <property type="match status" value="1"/>
</dbReference>
<evidence type="ECO:0000313" key="11">
    <source>
        <dbReference type="Proteomes" id="UP001465331"/>
    </source>
</evidence>
<dbReference type="InterPro" id="IPR024089">
    <property type="entry name" value="PRODH_PutA_dom_I/II"/>
</dbReference>
<dbReference type="Proteomes" id="UP001465331">
    <property type="component" value="Unassembled WGS sequence"/>
</dbReference>
<keyword evidence="5" id="KW-0678">Repressor</keyword>
<reference evidence="10 11" key="1">
    <citation type="submission" date="2024-06" db="EMBL/GenBank/DDBJ databases">
        <authorList>
            <person name="Li Z."/>
            <person name="Jiang Y."/>
        </authorList>
    </citation>
    <scope>NUCLEOTIDE SEQUENCE [LARGE SCALE GENOMIC DNA]</scope>
    <source>
        <strain evidence="10 11">HSW-8</strain>
    </source>
</reference>
<keyword evidence="5" id="KW-0804">Transcription</keyword>
<comment type="function">
    <text evidence="5">Oxidizes proline to glutamate for use as a carbon and nitrogen source.</text>
</comment>
<feature type="domain" description="Proline dehydrogenase PutA" evidence="8">
    <location>
        <begin position="76"/>
        <end position="189"/>
    </location>
</feature>
<dbReference type="InterPro" id="IPR016160">
    <property type="entry name" value="Ald_DH_CS_CYS"/>
</dbReference>
<comment type="cofactor">
    <cofactor evidence="5">
        <name>FAD</name>
        <dbReference type="ChEBI" id="CHEBI:57692"/>
    </cofactor>
</comment>
<dbReference type="Pfam" id="PF14850">
    <property type="entry name" value="Pro_dh-DNA_bdg"/>
    <property type="match status" value="1"/>
</dbReference>
<dbReference type="PANTHER" id="PTHR42862:SF1">
    <property type="entry name" value="DELTA-1-PYRROLINE-5-CARBOXYLATE DEHYDROGENASE 2, ISOFORM A-RELATED"/>
    <property type="match status" value="1"/>
</dbReference>
<evidence type="ECO:0000259" key="8">
    <source>
        <dbReference type="Pfam" id="PF14850"/>
    </source>
</evidence>
<dbReference type="InterPro" id="IPR016162">
    <property type="entry name" value="Ald_DH_N"/>
</dbReference>
<dbReference type="EC" id="1.2.1.88" evidence="5"/>
<dbReference type="Gene3D" id="3.20.20.220">
    <property type="match status" value="1"/>
</dbReference>
<dbReference type="InterPro" id="IPR016161">
    <property type="entry name" value="Ald_DH/histidinol_DH"/>
</dbReference>
<accession>A0ABV2A8H4</accession>
<evidence type="ECO:0000259" key="7">
    <source>
        <dbReference type="Pfam" id="PF01619"/>
    </source>
</evidence>
<dbReference type="Pfam" id="PF18327">
    <property type="entry name" value="PRODH"/>
    <property type="match status" value="1"/>
</dbReference>
<keyword evidence="5" id="KW-0285">Flavoprotein</keyword>
<evidence type="ECO:0000256" key="1">
    <source>
        <dbReference type="ARBA" id="ARBA00004786"/>
    </source>
</evidence>
<dbReference type="Gene3D" id="3.40.605.10">
    <property type="entry name" value="Aldehyde Dehydrogenase, Chain A, domain 1"/>
    <property type="match status" value="1"/>
</dbReference>
<gene>
    <name evidence="10" type="primary">putA</name>
    <name evidence="10" type="ORF">ABSH63_05995</name>
</gene>
<dbReference type="InterPro" id="IPR016163">
    <property type="entry name" value="Ald_DH_C"/>
</dbReference>
<dbReference type="InterPro" id="IPR025703">
    <property type="entry name" value="Bifunct_PutA"/>
</dbReference>
<dbReference type="GO" id="GO:0003842">
    <property type="term" value="F:L-glutamate gamma-semialdehyde dehydrogenase activity"/>
    <property type="evidence" value="ECO:0007669"/>
    <property type="project" value="UniProtKB-EC"/>
</dbReference>
<dbReference type="InterPro" id="IPR024090">
    <property type="entry name" value="PRODH_PutA_dom_I"/>
</dbReference>
<evidence type="ECO:0000313" key="10">
    <source>
        <dbReference type="EMBL" id="MES0873553.1"/>
    </source>
</evidence>
<evidence type="ECO:0000259" key="9">
    <source>
        <dbReference type="Pfam" id="PF18327"/>
    </source>
</evidence>
<comment type="caution">
    <text evidence="10">The sequence shown here is derived from an EMBL/GenBank/DDBJ whole genome shotgun (WGS) entry which is preliminary data.</text>
</comment>
<dbReference type="SUPFAM" id="SSF51730">
    <property type="entry name" value="FAD-linked oxidoreductase"/>
    <property type="match status" value="1"/>
</dbReference>
<comment type="pathway">
    <text evidence="5">Amino-acid degradation; L-proline degradation into L-glutamate; L-glutamate from L-proline: step 1/2.</text>
</comment>
<evidence type="ECO:0000256" key="4">
    <source>
        <dbReference type="ARBA" id="ARBA00048142"/>
    </source>
</evidence>
<dbReference type="InterPro" id="IPR024082">
    <property type="entry name" value="PRODH_PutA_dom_II"/>
</dbReference>
<dbReference type="Pfam" id="PF01619">
    <property type="entry name" value="Pro_dh"/>
    <property type="match status" value="1"/>
</dbReference>
<keyword evidence="5" id="KW-0238">DNA-binding</keyword>
<comment type="catalytic activity">
    <reaction evidence="4 5">
        <text>L-glutamate 5-semialdehyde + NAD(+) + H2O = L-glutamate + NADH + 2 H(+)</text>
        <dbReference type="Rhea" id="RHEA:30235"/>
        <dbReference type="ChEBI" id="CHEBI:15377"/>
        <dbReference type="ChEBI" id="CHEBI:15378"/>
        <dbReference type="ChEBI" id="CHEBI:29985"/>
        <dbReference type="ChEBI" id="CHEBI:57540"/>
        <dbReference type="ChEBI" id="CHEBI:57945"/>
        <dbReference type="ChEBI" id="CHEBI:58066"/>
        <dbReference type="EC" id="1.2.1.88"/>
    </reaction>
</comment>
<dbReference type="CDD" id="cd07125">
    <property type="entry name" value="ALDH_PutA-P5CDH"/>
    <property type="match status" value="1"/>
</dbReference>
<dbReference type="PIRSF" id="PIRSF000197">
    <property type="entry name" value="Bifunct_PutA"/>
    <property type="match status" value="1"/>
</dbReference>
<dbReference type="PANTHER" id="PTHR42862">
    <property type="entry name" value="DELTA-1-PYRROLINE-5-CARBOXYLATE DEHYDROGENASE 1, ISOFORM A-RELATED"/>
    <property type="match status" value="1"/>
</dbReference>
<dbReference type="InterPro" id="IPR050485">
    <property type="entry name" value="Proline_metab_enzyme"/>
</dbReference>
<evidence type="ECO:0000259" key="6">
    <source>
        <dbReference type="Pfam" id="PF00171"/>
    </source>
</evidence>
<protein>
    <recommendedName>
        <fullName evidence="5">Bifunctional protein PutA</fullName>
    </recommendedName>
    <domain>
        <recommendedName>
            <fullName evidence="5">Proline dehydrogenase</fullName>
            <ecNumber evidence="5">1.5.5.2</ecNumber>
        </recommendedName>
        <alternativeName>
            <fullName evidence="5">Proline oxidase</fullName>
        </alternativeName>
    </domain>
    <domain>
        <recommendedName>
            <fullName evidence="5">Delta-1-pyrroline-5-carboxylate dehydrogenase</fullName>
            <shortName evidence="5">P5C dehydrogenase</shortName>
            <ecNumber evidence="5">1.2.1.88</ecNumber>
        </recommendedName>
        <alternativeName>
            <fullName evidence="5">L-glutamate gamma-semialdehyde dehydrogenase</fullName>
        </alternativeName>
    </domain>
</protein>
<feature type="domain" description="Aldehyde dehydrogenase" evidence="6">
    <location>
        <begin position="588"/>
        <end position="1043"/>
    </location>
</feature>
<dbReference type="PROSITE" id="PS00070">
    <property type="entry name" value="ALDEHYDE_DEHYDR_CYS"/>
    <property type="match status" value="1"/>
</dbReference>
<comment type="catalytic activity">
    <reaction evidence="5">
        <text>L-proline + a quinone = (S)-1-pyrroline-5-carboxylate + a quinol + H(+)</text>
        <dbReference type="Rhea" id="RHEA:23784"/>
        <dbReference type="ChEBI" id="CHEBI:15378"/>
        <dbReference type="ChEBI" id="CHEBI:17388"/>
        <dbReference type="ChEBI" id="CHEBI:24646"/>
        <dbReference type="ChEBI" id="CHEBI:60039"/>
        <dbReference type="ChEBI" id="CHEBI:132124"/>
        <dbReference type="EC" id="1.5.5.2"/>
    </reaction>
</comment>
<dbReference type="GO" id="GO:0004657">
    <property type="term" value="F:proline dehydrogenase activity"/>
    <property type="evidence" value="ECO:0007669"/>
    <property type="project" value="UniProtKB-EC"/>
</dbReference>
<dbReference type="InterPro" id="IPR005933">
    <property type="entry name" value="PutA_C"/>
</dbReference>
<dbReference type="InterPro" id="IPR002872">
    <property type="entry name" value="Proline_DH_dom"/>
</dbReference>
<dbReference type="NCBIfam" id="TIGR01238">
    <property type="entry name" value="D1pyr5carbox3"/>
    <property type="match status" value="1"/>
</dbReference>
<dbReference type="SUPFAM" id="SSF53720">
    <property type="entry name" value="ALDH-like"/>
    <property type="match status" value="1"/>
</dbReference>
<dbReference type="InterPro" id="IPR015590">
    <property type="entry name" value="Aldehyde_DH_dom"/>
</dbReference>
<dbReference type="EMBL" id="JBEPIJ010000005">
    <property type="protein sequence ID" value="MES0873553.1"/>
    <property type="molecule type" value="Genomic_DNA"/>
</dbReference>
<evidence type="ECO:0000256" key="5">
    <source>
        <dbReference type="PIRNR" id="PIRNR000197"/>
    </source>
</evidence>
<comment type="similarity">
    <text evidence="5">In the C-terminal section; belongs to the aldehyde dehydrogenase family.</text>
</comment>
<keyword evidence="5" id="KW-0274">FAD</keyword>
<dbReference type="NCBIfam" id="NF008869">
    <property type="entry name" value="PRK11904.1"/>
    <property type="match status" value="1"/>
</dbReference>
<name>A0ABV2A8H4_9GAMM</name>
<keyword evidence="5" id="KW-0805">Transcription regulation</keyword>
<sequence length="1064" mass="114906">MSAEGLPEQFLFAEPPPSRDALRAAISAHWLADETQLVNRLLSIAELPPAQSQAVVARAAGWVGRVRKLRERRSPLDAFMQQYDLSSEEGVLLMCLAEALLRIPDDDTAEKLIADKLANADWEAHLGESDSLFVNASTWGLMLTGRIVKLSPETTGNFRAAINRLIGKSTEPVIRLAIRQAMRMMGSQFVMGRDIGEALRESHGKAQRRYRHSFDMLGEAALTAADAQRYFEAYRAAILAIGRDAEATREASVFERPGISVKLSALHPRYEFAQRARVLCELTPRLCELARLARAQNIGLTVDAEEADRLELSLDVFEQAYADAALGDWPGLGLAVQAFQKRGLFVIEWLEALARRGGRRIPVRLVKGAYWDTEIKRAQEQGLSGYPVFTRKANTDVAYLACARRLLAARDLFYPMLATHNAHTVAAVCAYAGDPDAAGLHARGGYEFQRLHGMGEALYEVVGEDLSVPCRVYAPVGTHEDLLPYLVRRLLENGANTSFVNRIFDEQVPAELLVADPVAAVAALPVKPNPHLMLPADLYGALRRNSAGINLADEASTSRLRQALRPAPTPRPARSIVAAGIAADAAVHTVHAPADRRRVLGEWTAFAPAGVAAVVDAARAAQADWNALGVGKRAAILERAADRLEAEIPAFMRLAILEAGKTVPDALAEVREAVDFLRYYAAQARRLMARPEILPGPTGEHNELQLHGKGVFVCISPWNFPLAIFTGQVAAALVTGNSVVAKPAEQTNLIAVAMVELLHEAGVPVPVLQLVLGGGELGAALVADARIAGVAFTGSVEVAQSIHRSLAARPGPIATLIAETGGQNAMIVDSSALPEQVVKDTLLSAFGSAGQRCSALRVLYLQREIADKTLAMLRGAMRELVIGDPALLSTDIGPVIDDAARERLDTHAEAMAKQYRLIERLAPPSSCAHGSYFAPCAVEIDRLDRLDGEYFGAMLHVIRYDGRKLDEVIDEINASGYGLTLGVHSRIEATWRRVQQRARVGNCYVNRGMTGAVVGVQPFGGEGLSGTGPKAGGPHYLLRFVTERTLTVNTAAIGGNARLLAQSD</sequence>
<comment type="similarity">
    <text evidence="5">In the N-terminal section; belongs to the proline dehydrogenase family.</text>
</comment>
<feature type="domain" description="Proline dehydrogenase" evidence="7">
    <location>
        <begin position="200"/>
        <end position="502"/>
    </location>
</feature>
<dbReference type="EC" id="1.5.5.2" evidence="5"/>
<evidence type="ECO:0000256" key="3">
    <source>
        <dbReference type="ARBA" id="ARBA00023027"/>
    </source>
</evidence>
<dbReference type="Gene3D" id="3.40.309.10">
    <property type="entry name" value="Aldehyde Dehydrogenase, Chain A, domain 2"/>
    <property type="match status" value="1"/>
</dbReference>
<organism evidence="10 11">
    <name type="scientific">Sinimarinibacterium thermocellulolyticum</name>
    <dbReference type="NCBI Taxonomy" id="3170016"/>
    <lineage>
        <taxon>Bacteria</taxon>
        <taxon>Pseudomonadati</taxon>
        <taxon>Pseudomonadota</taxon>
        <taxon>Gammaproteobacteria</taxon>
        <taxon>Nevskiales</taxon>
        <taxon>Nevskiaceae</taxon>
        <taxon>Sinimarinibacterium</taxon>
    </lineage>
</organism>
<dbReference type="RefSeq" id="WP_352888312.1">
    <property type="nucleotide sequence ID" value="NZ_JBEPIJ010000005.1"/>
</dbReference>
<keyword evidence="5" id="KW-0642">Proline metabolism</keyword>
<dbReference type="SUPFAM" id="SSF81935">
    <property type="entry name" value="N-terminal domain of bifunctional PutA protein"/>
    <property type="match status" value="1"/>
</dbReference>